<feature type="compositionally biased region" description="Basic and acidic residues" evidence="1">
    <location>
        <begin position="13"/>
        <end position="33"/>
    </location>
</feature>
<evidence type="ECO:0000313" key="2">
    <source>
        <dbReference type="EMBL" id="QEU86157.1"/>
    </source>
</evidence>
<name>A0ABX6AEC0_STRVD</name>
<protein>
    <submittedName>
        <fullName evidence="2">Uncharacterized protein</fullName>
    </submittedName>
</protein>
<evidence type="ECO:0000313" key="3">
    <source>
        <dbReference type="Proteomes" id="UP000327143"/>
    </source>
</evidence>
<dbReference type="Proteomes" id="UP000327143">
    <property type="component" value="Chromosome"/>
</dbReference>
<feature type="compositionally biased region" description="Low complexity" evidence="1">
    <location>
        <begin position="68"/>
        <end position="78"/>
    </location>
</feature>
<evidence type="ECO:0000256" key="1">
    <source>
        <dbReference type="SAM" id="MobiDB-lite"/>
    </source>
</evidence>
<gene>
    <name evidence="2" type="ORF">CP969_16655</name>
</gene>
<sequence length="78" mass="8233">MRHAVDRQPVAVRQERQRVAGDAHGETVLRPDARGLPGTAGPGGRGAPDGGSREEPGMRAPGQRRRQPAASSARMASR</sequence>
<proteinExistence type="predicted"/>
<reference evidence="2 3" key="1">
    <citation type="submission" date="2017-09" db="EMBL/GenBank/DDBJ databases">
        <authorList>
            <person name="Lee N."/>
            <person name="Cho B.-K."/>
        </authorList>
    </citation>
    <scope>NUCLEOTIDE SEQUENCE [LARGE SCALE GENOMIC DNA]</scope>
    <source>
        <strain evidence="2 3">ATCC 39115</strain>
    </source>
</reference>
<accession>A0ABX6AEC0</accession>
<dbReference type="EMBL" id="CP023700">
    <property type="protein sequence ID" value="QEU86157.1"/>
    <property type="molecule type" value="Genomic_DNA"/>
</dbReference>
<feature type="region of interest" description="Disordered" evidence="1">
    <location>
        <begin position="1"/>
        <end position="78"/>
    </location>
</feature>
<feature type="compositionally biased region" description="Gly residues" evidence="1">
    <location>
        <begin position="38"/>
        <end position="49"/>
    </location>
</feature>
<organism evidence="2 3">
    <name type="scientific">Streptomyces viridosporus T7A</name>
    <dbReference type="NCBI Taxonomy" id="665577"/>
    <lineage>
        <taxon>Bacteria</taxon>
        <taxon>Bacillati</taxon>
        <taxon>Actinomycetota</taxon>
        <taxon>Actinomycetes</taxon>
        <taxon>Kitasatosporales</taxon>
        <taxon>Streptomycetaceae</taxon>
        <taxon>Streptomyces</taxon>
    </lineage>
</organism>
<keyword evidence="3" id="KW-1185">Reference proteome</keyword>